<dbReference type="RefSeq" id="XP_056473732.1">
    <property type="nucleotide sequence ID" value="XM_056617573.1"/>
</dbReference>
<evidence type="ECO:0000313" key="9">
    <source>
        <dbReference type="Proteomes" id="UP001149074"/>
    </source>
</evidence>
<gene>
    <name evidence="8" type="ORF">N7532_005079</name>
</gene>
<feature type="compositionally biased region" description="Basic and acidic residues" evidence="5">
    <location>
        <begin position="967"/>
        <end position="991"/>
    </location>
</feature>
<dbReference type="Pfam" id="PF15612">
    <property type="entry name" value="WHIM1"/>
    <property type="match status" value="1"/>
</dbReference>
<keyword evidence="3 4" id="KW-0539">Nucleus</keyword>
<feature type="region of interest" description="Disordered" evidence="5">
    <location>
        <begin position="967"/>
        <end position="1005"/>
    </location>
</feature>
<dbReference type="EMBL" id="JAPQKI010000005">
    <property type="protein sequence ID" value="KAJ5098078.1"/>
    <property type="molecule type" value="Genomic_DNA"/>
</dbReference>
<feature type="domain" description="WAC" evidence="7">
    <location>
        <begin position="22"/>
        <end position="129"/>
    </location>
</feature>
<dbReference type="GO" id="GO:0000785">
    <property type="term" value="C:chromatin"/>
    <property type="evidence" value="ECO:0007669"/>
    <property type="project" value="UniProtKB-ARBA"/>
</dbReference>
<dbReference type="OrthoDB" id="332390at2759"/>
<sequence length="1005" mass="116203">MVFFKRKPVVYLPRPVIQDENAEVWVIPATSEVFTSYEAYLSRMDFYKQRRFICEITGHSGLNFFEALRSETEESREVNNTFPEALKEPILRRIQFSTVSRVDNLVDEIFEEFRTDFYPGENVLILLEDTTRLHGIIRDKANFAEQLYADGTIKTPAYARYLVKIQDRQNEEALLDHDHITRDRKAFTKLMLRGFIKNNVTRESWTGAPWLVKPSIAEEYKIATEVPKHLQYGAKVAEKKAQKKADQEGYFGFFSSQQLPALKPATKAQKAKLSAQDLARSSQAQYEEYQRSLNGNPTFLLPSNPLRPSKPPVVGDKKMQPPSMPSGPSAVSVPSVVITNESVPPAPSPPPIRYPVEDLELPPPRDGSHRPTLKFMMVGESDEDGVENLLPDDLEPDSVGLLLETWDTLNVYCEVFQIDSFTFDDFLQAMRFSSEEMDCELFVEIHCAVLKKLVNSENDNGAIQITLPDFPVEESDDSEDEEDEDEEEPEESAGRMTTRGSLAKKELESLKSQADKNEEEEDTQIHRAAEMFTNYGWIDRLRRRDFRNGGWELVMIGLLHQLSVRPRYEQTCNDILKHLAPLDAKPTQKTAQGQYRTLDINLRVKALQILTTLSLETKAIRNYLEECSNQMTEFRKVKIEHQKARKAALVELRQLHQDRKALQPEPEKNEKSPTPVPDLEGMDDSKLTLEGDSEMPMDTEDEDTPRPRALRGGVDRALERKRKQEVERERKEQLAKQPKGSKQYQKVLKKIDDQKAKIEKLQEEIDTVDNDLREADCPRTRCLGLDRFCNRYWWFERNAMPYGGMPDSSTSEACYANGRLWVQGPDDMERAGFIDLTDDQRKVYHKHFQTTPAERKKHEEGSTHLLNAREWGYYDEPESIEQLIAWLNGRGNREFKLLKELHLQRKHIVNYMQNRQAYLTESRDRAESEEMPTKRVTTRTKTYLDLNENGLRCLRWRNTTALNEIGHLHVDPDRPTKRQKRNTDDAREIKATRGKPLTRQGSRRG</sequence>
<dbReference type="InterPro" id="IPR028941">
    <property type="entry name" value="WHIM2_dom"/>
</dbReference>
<dbReference type="Pfam" id="PF10537">
    <property type="entry name" value="WAC_Acf1_DNA_bd"/>
    <property type="match status" value="1"/>
</dbReference>
<feature type="compositionally biased region" description="Acidic residues" evidence="5">
    <location>
        <begin position="471"/>
        <end position="491"/>
    </location>
</feature>
<feature type="compositionally biased region" description="Basic and acidic residues" evidence="5">
    <location>
        <begin position="713"/>
        <end position="734"/>
    </location>
</feature>
<dbReference type="PANTHER" id="PTHR32075">
    <property type="entry name" value="ISWI CHROMATIN-REMODELING COMPLEX SUBUNIT YPL216W-RELATED"/>
    <property type="match status" value="1"/>
</dbReference>
<evidence type="ECO:0000256" key="3">
    <source>
        <dbReference type="ARBA" id="ARBA00023242"/>
    </source>
</evidence>
<dbReference type="InterPro" id="IPR013136">
    <property type="entry name" value="WSTF_Acf1_Cbp146"/>
</dbReference>
<dbReference type="GO" id="GO:0031509">
    <property type="term" value="P:subtelomeric heterochromatin formation"/>
    <property type="evidence" value="ECO:0007669"/>
    <property type="project" value="TreeGrafter"/>
</dbReference>
<proteinExistence type="predicted"/>
<comment type="subcellular location">
    <subcellularLocation>
        <location evidence="1 4">Nucleus</location>
    </subcellularLocation>
</comment>
<evidence type="ECO:0000256" key="5">
    <source>
        <dbReference type="SAM" id="MobiDB-lite"/>
    </source>
</evidence>
<keyword evidence="2" id="KW-0175">Coiled coil</keyword>
<dbReference type="GO" id="GO:0005634">
    <property type="term" value="C:nucleus"/>
    <property type="evidence" value="ECO:0007669"/>
    <property type="project" value="UniProtKB-SubCell"/>
</dbReference>
<dbReference type="GeneID" id="81356552"/>
<keyword evidence="9" id="KW-1185">Reference proteome</keyword>
<evidence type="ECO:0000256" key="2">
    <source>
        <dbReference type="ARBA" id="ARBA00023054"/>
    </source>
</evidence>
<feature type="region of interest" description="Disordered" evidence="5">
    <location>
        <begin position="659"/>
        <end position="746"/>
    </location>
</feature>
<evidence type="ECO:0000259" key="7">
    <source>
        <dbReference type="PROSITE" id="PS51136"/>
    </source>
</evidence>
<protein>
    <submittedName>
        <fullName evidence="8">Uncharacterized protein</fullName>
    </submittedName>
</protein>
<accession>A0A9W9FD89</accession>
<reference evidence="8" key="2">
    <citation type="journal article" date="2023" name="IMA Fungus">
        <title>Comparative genomic study of the Penicillium genus elucidates a diverse pangenome and 15 lateral gene transfer events.</title>
        <authorList>
            <person name="Petersen C."/>
            <person name="Sorensen T."/>
            <person name="Nielsen M.R."/>
            <person name="Sondergaard T.E."/>
            <person name="Sorensen J.L."/>
            <person name="Fitzpatrick D.A."/>
            <person name="Frisvad J.C."/>
            <person name="Nielsen K.L."/>
        </authorList>
    </citation>
    <scope>NUCLEOTIDE SEQUENCE</scope>
    <source>
        <strain evidence="8">IBT 30761</strain>
    </source>
</reference>
<dbReference type="InterPro" id="IPR018501">
    <property type="entry name" value="DDT_dom"/>
</dbReference>
<feature type="compositionally biased region" description="Acidic residues" evidence="5">
    <location>
        <begin position="691"/>
        <end position="703"/>
    </location>
</feature>
<feature type="region of interest" description="Disordered" evidence="5">
    <location>
        <begin position="464"/>
        <end position="524"/>
    </location>
</feature>
<dbReference type="Proteomes" id="UP001149074">
    <property type="component" value="Unassembled WGS sequence"/>
</dbReference>
<dbReference type="InterPro" id="IPR028942">
    <property type="entry name" value="WHIM1_dom"/>
</dbReference>
<evidence type="ECO:0000313" key="8">
    <source>
        <dbReference type="EMBL" id="KAJ5098078.1"/>
    </source>
</evidence>
<organism evidence="8 9">
    <name type="scientific">Penicillium argentinense</name>
    <dbReference type="NCBI Taxonomy" id="1131581"/>
    <lineage>
        <taxon>Eukaryota</taxon>
        <taxon>Fungi</taxon>
        <taxon>Dikarya</taxon>
        <taxon>Ascomycota</taxon>
        <taxon>Pezizomycotina</taxon>
        <taxon>Eurotiomycetes</taxon>
        <taxon>Eurotiomycetidae</taxon>
        <taxon>Eurotiales</taxon>
        <taxon>Aspergillaceae</taxon>
        <taxon>Penicillium</taxon>
    </lineage>
</organism>
<dbReference type="GO" id="GO:0000781">
    <property type="term" value="C:chromosome, telomeric region"/>
    <property type="evidence" value="ECO:0007669"/>
    <property type="project" value="GOC"/>
</dbReference>
<evidence type="ECO:0000259" key="6">
    <source>
        <dbReference type="PROSITE" id="PS50827"/>
    </source>
</evidence>
<evidence type="ECO:0000256" key="4">
    <source>
        <dbReference type="PROSITE-ProRule" id="PRU00475"/>
    </source>
</evidence>
<feature type="region of interest" description="Disordered" evidence="5">
    <location>
        <begin position="294"/>
        <end position="331"/>
    </location>
</feature>
<comment type="caution">
    <text evidence="8">The sequence shown here is derived from an EMBL/GenBank/DDBJ whole genome shotgun (WGS) entry which is preliminary data.</text>
</comment>
<dbReference type="PROSITE" id="PS51136">
    <property type="entry name" value="WAC"/>
    <property type="match status" value="1"/>
</dbReference>
<reference evidence="8" key="1">
    <citation type="submission" date="2022-11" db="EMBL/GenBank/DDBJ databases">
        <authorList>
            <person name="Petersen C."/>
        </authorList>
    </citation>
    <scope>NUCLEOTIDE SEQUENCE</scope>
    <source>
        <strain evidence="8">IBT 30761</strain>
    </source>
</reference>
<dbReference type="Pfam" id="PF15613">
    <property type="entry name" value="WSD"/>
    <property type="match status" value="1"/>
</dbReference>
<dbReference type="PANTHER" id="PTHR32075:SF6">
    <property type="entry name" value="ISWI CHROMATIN-REMODELING COMPLEX SUBUNIT YPL216W-RELATED"/>
    <property type="match status" value="1"/>
</dbReference>
<name>A0A9W9FD89_9EURO</name>
<evidence type="ECO:0000256" key="1">
    <source>
        <dbReference type="ARBA" id="ARBA00004123"/>
    </source>
</evidence>
<dbReference type="Pfam" id="PF02791">
    <property type="entry name" value="DDT"/>
    <property type="match status" value="1"/>
</dbReference>
<dbReference type="PROSITE" id="PS50827">
    <property type="entry name" value="DDT"/>
    <property type="match status" value="1"/>
</dbReference>
<dbReference type="AlphaFoldDB" id="A0A9W9FD89"/>
<feature type="compositionally biased region" description="Basic and acidic residues" evidence="5">
    <location>
        <begin position="659"/>
        <end position="671"/>
    </location>
</feature>
<feature type="compositionally biased region" description="Basic and acidic residues" evidence="5">
    <location>
        <begin position="503"/>
        <end position="516"/>
    </location>
</feature>
<feature type="domain" description="DDT" evidence="6">
    <location>
        <begin position="396"/>
        <end position="459"/>
    </location>
</feature>